<reference evidence="8" key="1">
    <citation type="submission" date="2016-05" db="EMBL/GenBank/DDBJ databases">
        <title>Paenibacillus oryzae. sp. nov., isolated from the rice root.</title>
        <authorList>
            <person name="Zhang J."/>
            <person name="Zhang X."/>
        </authorList>
    </citation>
    <scope>NUCLEOTIDE SEQUENCE [LARGE SCALE GENOMIC DNA]</scope>
    <source>
        <strain evidence="8">KCTC13222</strain>
    </source>
</reference>
<dbReference type="InterPro" id="IPR013320">
    <property type="entry name" value="ConA-like_dom_sf"/>
</dbReference>
<dbReference type="InterPro" id="IPR001362">
    <property type="entry name" value="Glyco_hydro_32"/>
</dbReference>
<dbReference type="SUPFAM" id="SSF75005">
    <property type="entry name" value="Arabinanase/levansucrase/invertase"/>
    <property type="match status" value="1"/>
</dbReference>
<dbReference type="Gene3D" id="2.115.10.20">
    <property type="entry name" value="Glycosyl hydrolase domain, family 43"/>
    <property type="match status" value="1"/>
</dbReference>
<gene>
    <name evidence="7" type="ORF">A8709_13190</name>
</gene>
<evidence type="ECO:0000256" key="4">
    <source>
        <dbReference type="RuleBase" id="RU362110"/>
    </source>
</evidence>
<dbReference type="Gene3D" id="2.60.120.560">
    <property type="entry name" value="Exo-inulinase, domain 1"/>
    <property type="match status" value="1"/>
</dbReference>
<dbReference type="PANTHER" id="PTHR42800">
    <property type="entry name" value="EXOINULINASE INUD (AFU_ORTHOLOGUE AFUA_5G00480)"/>
    <property type="match status" value="1"/>
</dbReference>
<dbReference type="AlphaFoldDB" id="A0A1C1A3D5"/>
<dbReference type="GO" id="GO:0005987">
    <property type="term" value="P:sucrose catabolic process"/>
    <property type="evidence" value="ECO:0007669"/>
    <property type="project" value="TreeGrafter"/>
</dbReference>
<dbReference type="SUPFAM" id="SSF49899">
    <property type="entry name" value="Concanavalin A-like lectins/glucanases"/>
    <property type="match status" value="1"/>
</dbReference>
<feature type="domain" description="Glycosyl hydrolase family 32 C-terminal" evidence="6">
    <location>
        <begin position="454"/>
        <end position="531"/>
    </location>
</feature>
<dbReference type="EMBL" id="LYPC01000014">
    <property type="protein sequence ID" value="OCT15065.1"/>
    <property type="molecule type" value="Genomic_DNA"/>
</dbReference>
<organism evidence="7 8">
    <name type="scientific">Paenibacillus pectinilyticus</name>
    <dbReference type="NCBI Taxonomy" id="512399"/>
    <lineage>
        <taxon>Bacteria</taxon>
        <taxon>Bacillati</taxon>
        <taxon>Bacillota</taxon>
        <taxon>Bacilli</taxon>
        <taxon>Bacillales</taxon>
        <taxon>Paenibacillaceae</taxon>
        <taxon>Paenibacillus</taxon>
    </lineage>
</organism>
<accession>A0A1C1A3D5</accession>
<dbReference type="Pfam" id="PF08244">
    <property type="entry name" value="Glyco_hydro_32C"/>
    <property type="match status" value="1"/>
</dbReference>
<comment type="similarity">
    <text evidence="1 4">Belongs to the glycosyl hydrolase 32 family.</text>
</comment>
<dbReference type="InterPro" id="IPR013148">
    <property type="entry name" value="Glyco_hydro_32_N"/>
</dbReference>
<feature type="domain" description="Glycosyl hydrolase family 32 N-terminal" evidence="5">
    <location>
        <begin position="109"/>
        <end position="413"/>
    </location>
</feature>
<evidence type="ECO:0000256" key="3">
    <source>
        <dbReference type="ARBA" id="ARBA00023295"/>
    </source>
</evidence>
<evidence type="ECO:0000313" key="7">
    <source>
        <dbReference type="EMBL" id="OCT15065.1"/>
    </source>
</evidence>
<dbReference type="OrthoDB" id="9759709at2"/>
<evidence type="ECO:0000256" key="1">
    <source>
        <dbReference type="ARBA" id="ARBA00009902"/>
    </source>
</evidence>
<dbReference type="STRING" id="512399.A8709_13190"/>
<evidence type="ECO:0000313" key="8">
    <source>
        <dbReference type="Proteomes" id="UP000093309"/>
    </source>
</evidence>
<protein>
    <recommendedName>
        <fullName evidence="9">2,6-beta-D-fructofuranosidase</fullName>
    </recommendedName>
</protein>
<dbReference type="CDD" id="cd18622">
    <property type="entry name" value="GH32_Inu-like"/>
    <property type="match status" value="1"/>
</dbReference>
<evidence type="ECO:0008006" key="9">
    <source>
        <dbReference type="Google" id="ProtNLM"/>
    </source>
</evidence>
<proteinExistence type="inferred from homology"/>
<evidence type="ECO:0000256" key="2">
    <source>
        <dbReference type="ARBA" id="ARBA00022801"/>
    </source>
</evidence>
<dbReference type="GO" id="GO:0004575">
    <property type="term" value="F:sucrose alpha-glucosidase activity"/>
    <property type="evidence" value="ECO:0007669"/>
    <property type="project" value="TreeGrafter"/>
</dbReference>
<comment type="caution">
    <text evidence="7">The sequence shown here is derived from an EMBL/GenBank/DDBJ whole genome shotgun (WGS) entry which is preliminary data.</text>
</comment>
<dbReference type="GO" id="GO:0005737">
    <property type="term" value="C:cytoplasm"/>
    <property type="evidence" value="ECO:0007669"/>
    <property type="project" value="TreeGrafter"/>
</dbReference>
<dbReference type="InterPro" id="IPR013189">
    <property type="entry name" value="Glyco_hydro_32_C"/>
</dbReference>
<keyword evidence="3 4" id="KW-0326">Glycosidase</keyword>
<dbReference type="InterPro" id="IPR023296">
    <property type="entry name" value="Glyco_hydro_beta-prop_sf"/>
</dbReference>
<dbReference type="RefSeq" id="WP_065851975.1">
    <property type="nucleotide sequence ID" value="NZ_LYPC01000014.1"/>
</dbReference>
<dbReference type="SMART" id="SM00640">
    <property type="entry name" value="Glyco_32"/>
    <property type="match status" value="1"/>
</dbReference>
<dbReference type="Proteomes" id="UP000093309">
    <property type="component" value="Unassembled WGS sequence"/>
</dbReference>
<name>A0A1C1A3D5_9BACL</name>
<evidence type="ECO:0000259" key="6">
    <source>
        <dbReference type="Pfam" id="PF08244"/>
    </source>
</evidence>
<sequence length="550" mass="62794">MSIQRKISLNHTYLHIPVRKDAQGNYVKLIVGGECRHEFRIELDDQASDFYAFIDVSKYKGNELVVRVENPQGITEAALDRFMVSDENCNKDNELYQGLYSEKFRPQYHFTSRRGWLNDPNGLVYQNGLFHMFYQHNPFGIRHGGVNISWGHTVSEDLIHWREQSDALHPVSKQAHIASGGAVVDHDNTAGFGKEAMILSYTSLASANFTEPGASKFPTEGQFLAYSLDNGVTFQTYEGNPILPGVEEWRDPRIVWYEPQKKWVLTVYEEHYHEHCVAFYESTDLKQWKLLSILAGLYECPDFFELNVKNEPGHSKWVLYGAEGRYMIGDFDGKVFKAIEESDDYLDYGDIFYAAQTWSNTENAMEYALNIAWIRSENIGHASEVFPEMPFNQQMTITTKLDLVNTENGYRILRYPIEGIKTLRDQETIETTPLNPGTAWKQALGGSSDMEISFAIQNDTIIEFSIANSNLIYDSSTGHLDFGNGKKAYVTPSHLELRVLMDVVSVELFFNEGEASSTYHLLDNQTDLAISIREGSAEVTVKKWLMKSIW</sequence>
<keyword evidence="8" id="KW-1185">Reference proteome</keyword>
<dbReference type="Pfam" id="PF00251">
    <property type="entry name" value="Glyco_hydro_32N"/>
    <property type="match status" value="1"/>
</dbReference>
<dbReference type="PANTHER" id="PTHR42800:SF1">
    <property type="entry name" value="EXOINULINASE INUD (AFU_ORTHOLOGUE AFUA_5G00480)"/>
    <property type="match status" value="1"/>
</dbReference>
<evidence type="ECO:0000259" key="5">
    <source>
        <dbReference type="Pfam" id="PF00251"/>
    </source>
</evidence>
<keyword evidence="2 4" id="KW-0378">Hydrolase</keyword>